<evidence type="ECO:0000313" key="2">
    <source>
        <dbReference type="Proteomes" id="UP001196097"/>
    </source>
</evidence>
<organism evidence="1 2">
    <name type="scientific">Acidithiobacillus ferruginosus</name>
    <dbReference type="NCBI Taxonomy" id="3063951"/>
    <lineage>
        <taxon>Bacteria</taxon>
        <taxon>Pseudomonadati</taxon>
        <taxon>Pseudomonadota</taxon>
        <taxon>Acidithiobacillia</taxon>
        <taxon>Acidithiobacillales</taxon>
        <taxon>Acidithiobacillaceae</taxon>
        <taxon>Acidithiobacillus</taxon>
    </lineage>
</organism>
<gene>
    <name evidence="1" type="ORF">HF292_011355</name>
</gene>
<dbReference type="Proteomes" id="UP001196097">
    <property type="component" value="Chromosome"/>
</dbReference>
<proteinExistence type="predicted"/>
<reference evidence="1 2" key="1">
    <citation type="journal article" date="2021" name="ISME J.">
        <title>Genomic evolution of the class Acidithiobacillia: deep-branching Proteobacteria living in extreme acidic conditions.</title>
        <authorList>
            <person name="Moya-Beltran A."/>
            <person name="Beard S."/>
            <person name="Rojas-Villalobos C."/>
            <person name="Issotta F."/>
            <person name="Gallardo Y."/>
            <person name="Ulloa R."/>
            <person name="Giaveno A."/>
            <person name="Degli Esposti M."/>
            <person name="Johnson D.B."/>
            <person name="Quatrini R."/>
        </authorList>
    </citation>
    <scope>NUCLEOTIDE SEQUENCE [LARGE SCALE GENOMIC DNA]</scope>
    <source>
        <strain evidence="1 2">CF3</strain>
    </source>
</reference>
<protein>
    <submittedName>
        <fullName evidence="1">GntR family transcriptional regulator</fullName>
    </submittedName>
</protein>
<dbReference type="EMBL" id="CP130946">
    <property type="protein sequence ID" value="XRP72388.1"/>
    <property type="molecule type" value="Genomic_DNA"/>
</dbReference>
<sequence>MHNYATESDALVPLNRAEDTYRRLKEDLFNFRLLPGDDFSENEIAARMEVSRTPVREALFRLQREGYVSVVPRMGWQVRPLDFEKFDQIYEVRILLEESSLQRLSRKNKVSSIGALMQTWCCPPDLRESNAKAVWMLDEDFHAGLVASGGNPEIWRIHHDVMERLRIIRRLDFTKPERVSATYEEHAAILEQIHRGRIGEAQRLLRSHIDASRLEVRKITLSMLYEARLEKVTPDRREQ</sequence>
<keyword evidence="2" id="KW-1185">Reference proteome</keyword>
<name>A0ACD5IF11_9PROT</name>
<evidence type="ECO:0000313" key="1">
    <source>
        <dbReference type="EMBL" id="XRP72388.1"/>
    </source>
</evidence>
<accession>A0ACD5IF11</accession>